<reference evidence="1" key="1">
    <citation type="submission" date="2019-10" db="EMBL/GenBank/DDBJ databases">
        <authorList>
            <consortium name="DOE Joint Genome Institute"/>
            <person name="Kuo A."/>
            <person name="Miyauchi S."/>
            <person name="Kiss E."/>
            <person name="Drula E."/>
            <person name="Kohler A."/>
            <person name="Sanchez-Garcia M."/>
            <person name="Andreopoulos B."/>
            <person name="Barry K.W."/>
            <person name="Bonito G."/>
            <person name="Buee M."/>
            <person name="Carver A."/>
            <person name="Chen C."/>
            <person name="Cichocki N."/>
            <person name="Clum A."/>
            <person name="Culley D."/>
            <person name="Crous P.W."/>
            <person name="Fauchery L."/>
            <person name="Girlanda M."/>
            <person name="Hayes R."/>
            <person name="Keri Z."/>
            <person name="LaButti K."/>
            <person name="Lipzen A."/>
            <person name="Lombard V."/>
            <person name="Magnuson J."/>
            <person name="Maillard F."/>
            <person name="Morin E."/>
            <person name="Murat C."/>
            <person name="Nolan M."/>
            <person name="Ohm R."/>
            <person name="Pangilinan J."/>
            <person name="Pereira M."/>
            <person name="Perotto S."/>
            <person name="Peter M."/>
            <person name="Riley R."/>
            <person name="Sitrit Y."/>
            <person name="Stielow B."/>
            <person name="Szollosi G."/>
            <person name="Zifcakova L."/>
            <person name="Stursova M."/>
            <person name="Spatafora J.W."/>
            <person name="Tedersoo L."/>
            <person name="Vaario L.-M."/>
            <person name="Yamada A."/>
            <person name="Yan M."/>
            <person name="Wang P."/>
            <person name="Xu J."/>
            <person name="Bruns T."/>
            <person name="Baldrian P."/>
            <person name="Vilgalys R."/>
            <person name="Henrissat B."/>
            <person name="Grigoriev I.V."/>
            <person name="Hibbett D."/>
            <person name="Nagy L.G."/>
            <person name="Martin F.M."/>
        </authorList>
    </citation>
    <scope>NUCLEOTIDE SEQUENCE</scope>
    <source>
        <strain evidence="1">Prilba</strain>
    </source>
</reference>
<dbReference type="AlphaFoldDB" id="A0A9P5JXI1"/>
<organism evidence="1 2">
    <name type="scientific">Russula ochroleuca</name>
    <dbReference type="NCBI Taxonomy" id="152965"/>
    <lineage>
        <taxon>Eukaryota</taxon>
        <taxon>Fungi</taxon>
        <taxon>Dikarya</taxon>
        <taxon>Basidiomycota</taxon>
        <taxon>Agaricomycotina</taxon>
        <taxon>Agaricomycetes</taxon>
        <taxon>Russulales</taxon>
        <taxon>Russulaceae</taxon>
        <taxon>Russula</taxon>
    </lineage>
</organism>
<reference evidence="1" key="2">
    <citation type="journal article" date="2020" name="Nat. Commun.">
        <title>Large-scale genome sequencing of mycorrhizal fungi provides insights into the early evolution of symbiotic traits.</title>
        <authorList>
            <person name="Miyauchi S."/>
            <person name="Kiss E."/>
            <person name="Kuo A."/>
            <person name="Drula E."/>
            <person name="Kohler A."/>
            <person name="Sanchez-Garcia M."/>
            <person name="Morin E."/>
            <person name="Andreopoulos B."/>
            <person name="Barry K.W."/>
            <person name="Bonito G."/>
            <person name="Buee M."/>
            <person name="Carver A."/>
            <person name="Chen C."/>
            <person name="Cichocki N."/>
            <person name="Clum A."/>
            <person name="Culley D."/>
            <person name="Crous P.W."/>
            <person name="Fauchery L."/>
            <person name="Girlanda M."/>
            <person name="Hayes R.D."/>
            <person name="Keri Z."/>
            <person name="LaButti K."/>
            <person name="Lipzen A."/>
            <person name="Lombard V."/>
            <person name="Magnuson J."/>
            <person name="Maillard F."/>
            <person name="Murat C."/>
            <person name="Nolan M."/>
            <person name="Ohm R.A."/>
            <person name="Pangilinan J."/>
            <person name="Pereira M.F."/>
            <person name="Perotto S."/>
            <person name="Peter M."/>
            <person name="Pfister S."/>
            <person name="Riley R."/>
            <person name="Sitrit Y."/>
            <person name="Stielow J.B."/>
            <person name="Szollosi G."/>
            <person name="Zifcakova L."/>
            <person name="Stursova M."/>
            <person name="Spatafora J.W."/>
            <person name="Tedersoo L."/>
            <person name="Vaario L.M."/>
            <person name="Yamada A."/>
            <person name="Yan M."/>
            <person name="Wang P."/>
            <person name="Xu J."/>
            <person name="Bruns T."/>
            <person name="Baldrian P."/>
            <person name="Vilgalys R."/>
            <person name="Dunand C."/>
            <person name="Henrissat B."/>
            <person name="Grigoriev I.V."/>
            <person name="Hibbett D."/>
            <person name="Nagy L.G."/>
            <person name="Martin F.M."/>
        </authorList>
    </citation>
    <scope>NUCLEOTIDE SEQUENCE</scope>
    <source>
        <strain evidence="1">Prilba</strain>
    </source>
</reference>
<sequence>MSCLAPFASFLLSTERIFQSTRCKFQWCSPHTASIHILDDDSLLNVFYLYRPFLLGEDQDDGARLIGGERQWADERWWYTLAQVCQRWRTLIHGSASYLHLCLVCTYGTPVADMLAYSPPLPLVIDYFDRDHDINAEDEEGILLALEQRDRICRIRFQMPVLRGPNVQRLIMAINEEYPVLEYLIMLPSTDDNSAALTLPETLQAPHLRHLALRGFVLPTGSRLLTTAAGIVTLCLLISPASAYFQPNTLLRWISLMPQLETLFIDFLFPVSKRDVERQLIHTPIMTHVTLPSLRWFAFTGISPYMEAVVHRITTPRLEKLDIRFFKQLTFSIPHVLHFMRTTENLTFDRAKFEFSRDDVHVEVYPREETEYTLSAYVLCWHLDWQVSSVAQIFNSLGQIFSTVEHLTLEHEVHTRSSEEHNEVDRTEWRKLLGSFSNVKTLRVDNGLIKELSRSLRLDDGDDPLELLPELQELTYSGSGNAGDAFASFIDARQNAGRTVVLTRHR</sequence>
<gene>
    <name evidence="1" type="ORF">DFH94DRAFT_287874</name>
</gene>
<accession>A0A9P5JXI1</accession>
<evidence type="ECO:0000313" key="2">
    <source>
        <dbReference type="Proteomes" id="UP000759537"/>
    </source>
</evidence>
<proteinExistence type="predicted"/>
<comment type="caution">
    <text evidence="1">The sequence shown here is derived from an EMBL/GenBank/DDBJ whole genome shotgun (WGS) entry which is preliminary data.</text>
</comment>
<dbReference type="Proteomes" id="UP000759537">
    <property type="component" value="Unassembled WGS sequence"/>
</dbReference>
<keyword evidence="2" id="KW-1185">Reference proteome</keyword>
<evidence type="ECO:0000313" key="1">
    <source>
        <dbReference type="EMBL" id="KAF8467919.1"/>
    </source>
</evidence>
<dbReference type="OrthoDB" id="3172807at2759"/>
<dbReference type="EMBL" id="WHVB01000034">
    <property type="protein sequence ID" value="KAF8467919.1"/>
    <property type="molecule type" value="Genomic_DNA"/>
</dbReference>
<name>A0A9P5JXI1_9AGAM</name>
<protein>
    <submittedName>
        <fullName evidence="1">Uncharacterized protein</fullName>
    </submittedName>
</protein>